<evidence type="ECO:0000259" key="2">
    <source>
        <dbReference type="PROSITE" id="PS50011"/>
    </source>
</evidence>
<dbReference type="InterPro" id="IPR000719">
    <property type="entry name" value="Prot_kinase_dom"/>
</dbReference>
<name>A0A428UJP7_9HYPO</name>
<organism evidence="3 4">
    <name type="scientific">Fusarium oligoseptatum</name>
    <dbReference type="NCBI Taxonomy" id="2604345"/>
    <lineage>
        <taxon>Eukaryota</taxon>
        <taxon>Fungi</taxon>
        <taxon>Dikarya</taxon>
        <taxon>Ascomycota</taxon>
        <taxon>Pezizomycotina</taxon>
        <taxon>Sordariomycetes</taxon>
        <taxon>Hypocreomycetidae</taxon>
        <taxon>Hypocreales</taxon>
        <taxon>Nectriaceae</taxon>
        <taxon>Fusarium</taxon>
        <taxon>Fusarium solani species complex</taxon>
    </lineage>
</organism>
<dbReference type="GO" id="GO:0005524">
    <property type="term" value="F:ATP binding"/>
    <property type="evidence" value="ECO:0007669"/>
    <property type="project" value="InterPro"/>
</dbReference>
<sequence length="465" mass="53538">MDHQREPPLGIFRSGIEHQEDSSKEAVFELVKEIGTNLWIVARRGDARGEQFLASPSPFTTQPSEGSDQAHQEAKALHKLLSKHNQAYTIRQLLNHENLVSIVGSLEHQTFTKTQERDEQRSTQLLVWDFCDAANLTAVFQQYPTDNSSYYLPESLCWHVLRSLTRAVAYLHDGKRLYFDANLSPDEMREWVSVDTDWFPILHRRIEPDNIYFQHPRGTELYGQCKLGNFSNVAVTCHTVSDDDLSYEDQIARGMALATREGTVPLSHARGLFKMDPALISEGIRCYTLGDEMWSIGSVIFTMMTGLEVNYYCDMCGCSHVFFCQRDGCLEHDAADNGCECLYGGCKHLSKNGCREEITRWTRCGHNCQKPKINVHTYMARAWYTKTLRSLVKDLLLYDPQLAKNPWARADEFAQEVEVAYQEWKRGTEEGRDYVDLDDDMAARFRRAREEEEEEEAESFMDEDD</sequence>
<dbReference type="SMART" id="SM00220">
    <property type="entry name" value="S_TKc"/>
    <property type="match status" value="1"/>
</dbReference>
<dbReference type="InterPro" id="IPR011009">
    <property type="entry name" value="Kinase-like_dom_sf"/>
</dbReference>
<protein>
    <recommendedName>
        <fullName evidence="2">Protein kinase domain-containing protein</fullName>
    </recommendedName>
</protein>
<feature type="compositionally biased region" description="Polar residues" evidence="1">
    <location>
        <begin position="57"/>
        <end position="67"/>
    </location>
</feature>
<dbReference type="PANTHER" id="PTHR44305">
    <property type="entry name" value="SI:DKEY-192D15.2-RELATED"/>
    <property type="match status" value="1"/>
</dbReference>
<dbReference type="EMBL" id="NKCK01000006">
    <property type="protein sequence ID" value="RSM14531.1"/>
    <property type="molecule type" value="Genomic_DNA"/>
</dbReference>
<dbReference type="PROSITE" id="PS50011">
    <property type="entry name" value="PROTEIN_KINASE_DOM"/>
    <property type="match status" value="1"/>
</dbReference>
<dbReference type="Proteomes" id="UP000287144">
    <property type="component" value="Unassembled WGS sequence"/>
</dbReference>
<dbReference type="STRING" id="1325735.A0A428UJP7"/>
<comment type="caution">
    <text evidence="3">The sequence shown here is derived from an EMBL/GenBank/DDBJ whole genome shotgun (WGS) entry which is preliminary data.</text>
</comment>
<keyword evidence="4" id="KW-1185">Reference proteome</keyword>
<dbReference type="SUPFAM" id="SSF56112">
    <property type="entry name" value="Protein kinase-like (PK-like)"/>
    <property type="match status" value="1"/>
</dbReference>
<dbReference type="Gene3D" id="1.10.510.10">
    <property type="entry name" value="Transferase(Phosphotransferase) domain 1"/>
    <property type="match status" value="1"/>
</dbReference>
<feature type="domain" description="Protein kinase" evidence="2">
    <location>
        <begin position="28"/>
        <end position="414"/>
    </location>
</feature>
<evidence type="ECO:0000256" key="1">
    <source>
        <dbReference type="SAM" id="MobiDB-lite"/>
    </source>
</evidence>
<accession>A0A428UJP7</accession>
<reference evidence="3 4" key="1">
    <citation type="submission" date="2017-06" db="EMBL/GenBank/DDBJ databases">
        <title>Comparative genomic analysis of Ambrosia Fusariam Clade fungi.</title>
        <authorList>
            <person name="Stajich J.E."/>
            <person name="Carrillo J."/>
            <person name="Kijimoto T."/>
            <person name="Eskalen A."/>
            <person name="O'Donnell K."/>
            <person name="Kasson M."/>
        </authorList>
    </citation>
    <scope>NUCLEOTIDE SEQUENCE [LARGE SCALE GENOMIC DNA]</scope>
    <source>
        <strain evidence="3 4">NRRL62579</strain>
    </source>
</reference>
<gene>
    <name evidence="3" type="ORF">CEP52_001204</name>
</gene>
<dbReference type="PANTHER" id="PTHR44305:SF24">
    <property type="entry name" value="TYROSINE-PROTEIN KINASE C03B1.5-RELATED"/>
    <property type="match status" value="1"/>
</dbReference>
<dbReference type="AlphaFoldDB" id="A0A428UJP7"/>
<proteinExistence type="predicted"/>
<evidence type="ECO:0000313" key="4">
    <source>
        <dbReference type="Proteomes" id="UP000287144"/>
    </source>
</evidence>
<dbReference type="InterPro" id="IPR053083">
    <property type="entry name" value="TF_kinase-domain_protein"/>
</dbReference>
<evidence type="ECO:0000313" key="3">
    <source>
        <dbReference type="EMBL" id="RSM14531.1"/>
    </source>
</evidence>
<dbReference type="GO" id="GO:0004672">
    <property type="term" value="F:protein kinase activity"/>
    <property type="evidence" value="ECO:0007669"/>
    <property type="project" value="InterPro"/>
</dbReference>
<feature type="region of interest" description="Disordered" evidence="1">
    <location>
        <begin position="51"/>
        <end position="73"/>
    </location>
</feature>